<dbReference type="InterPro" id="IPR013642">
    <property type="entry name" value="CLCA_N"/>
</dbReference>
<dbReference type="InterPro" id="IPR013783">
    <property type="entry name" value="Ig-like_fold"/>
</dbReference>
<dbReference type="InterPro" id="IPR051266">
    <property type="entry name" value="CLCR"/>
</dbReference>
<dbReference type="PANTHER" id="PTHR10579">
    <property type="entry name" value="CALCIUM-ACTIVATED CHLORIDE CHANNEL REGULATOR"/>
    <property type="match status" value="1"/>
</dbReference>
<accession>A0A8T2PFE7</accession>
<evidence type="ECO:0000259" key="2">
    <source>
        <dbReference type="PROSITE" id="PS50234"/>
    </source>
</evidence>
<dbReference type="PROSITE" id="PS50234">
    <property type="entry name" value="VWFA"/>
    <property type="match status" value="1"/>
</dbReference>
<feature type="domain" description="VWFA" evidence="2">
    <location>
        <begin position="61"/>
        <end position="228"/>
    </location>
</feature>
<dbReference type="Gene3D" id="3.40.50.410">
    <property type="entry name" value="von Willebrand factor, type A domain"/>
    <property type="match status" value="1"/>
</dbReference>
<dbReference type="SUPFAM" id="SSF53300">
    <property type="entry name" value="vWA-like"/>
    <property type="match status" value="1"/>
</dbReference>
<dbReference type="AlphaFoldDB" id="A0A8T2PFE7"/>
<dbReference type="InterPro" id="IPR002035">
    <property type="entry name" value="VWF_A"/>
</dbReference>
<comment type="caution">
    <text evidence="3">The sequence shown here is derived from an EMBL/GenBank/DDBJ whole genome shotgun (WGS) entry which is preliminary data.</text>
</comment>
<protein>
    <recommendedName>
        <fullName evidence="2">VWFA domain-containing protein</fullName>
    </recommendedName>
</protein>
<evidence type="ECO:0000256" key="1">
    <source>
        <dbReference type="SAM" id="MobiDB-lite"/>
    </source>
</evidence>
<dbReference type="GO" id="GO:0005886">
    <property type="term" value="C:plasma membrane"/>
    <property type="evidence" value="ECO:0007669"/>
    <property type="project" value="TreeGrafter"/>
</dbReference>
<evidence type="ECO:0000313" key="3">
    <source>
        <dbReference type="EMBL" id="KAG9350919.1"/>
    </source>
</evidence>
<evidence type="ECO:0000313" key="4">
    <source>
        <dbReference type="Proteomes" id="UP000824540"/>
    </source>
</evidence>
<dbReference type="SMART" id="SM00327">
    <property type="entry name" value="VWA"/>
    <property type="match status" value="1"/>
</dbReference>
<dbReference type="PANTHER" id="PTHR10579:SF172">
    <property type="entry name" value="CALCIUM-ACTIVATED CHLORIDE CHANNEL REGULATOR 4 PRECURSOR-RELATED"/>
    <property type="match status" value="1"/>
</dbReference>
<dbReference type="Proteomes" id="UP000824540">
    <property type="component" value="Unassembled WGS sequence"/>
</dbReference>
<feature type="compositionally biased region" description="Pro residues" evidence="1">
    <location>
        <begin position="624"/>
        <end position="640"/>
    </location>
</feature>
<dbReference type="Gene3D" id="2.60.40.10">
    <property type="entry name" value="Immunoglobulins"/>
    <property type="match status" value="1"/>
</dbReference>
<feature type="region of interest" description="Disordered" evidence="1">
    <location>
        <begin position="624"/>
        <end position="654"/>
    </location>
</feature>
<sequence>VTKFCNEKNHNRDAPNMQNKMCNFRSTEEVILSDSVDNNTAPMQSRPPSPIISVVRKSGRVICLVLDVSGSMGGGRILRQRQAATLFLQQIIEDLSYVGIVTFTSSASILENLVQINSDADRQRLVNSLPTSAGGGTNICAGLHKGFEVLRKDNSNTEGDEIVFLTDGESQITCTNEVANSGSIVHTIALGPVPHQALQEMAKMSGGKYFSAADSLDSNALLDAFASLTASDGDPTQQTIQLESSGKKIDVNGWFNGTVSVDRTVGNDTSFLVLYDISPPEITIKDPSGKEYNEGDCTPDTTLKSLTLNIPGTAKRGDWTYSIFNTRTQTQSLTMTVTSRASSADVAPVMVKAHMSQQSSDGSKPMVVFAEVSQKGLPVTMANVTATIVSSDGDETELQLEDDGAAADVFKHDGIYSKYFTNIKSGKFTLKVKVKDQGGQDKPAIRRHSRAFYIPGYVVDGKVEPNPPKPPINEDDLHVDVGSFTRTVTGESFTVSLPPGVSPPNYPPNKITDLSAKLEEDKVIFTWTAPGADLDQGTAKAYEIRMAEDLDVIRNNFSYAHPINTSSIKPQQAGSVEQYAFTPDNGTIQNGTTLYFAIRAEDIDSMVSDISNIAQVAKFVPFIPPPPPPPVKPTGKPPAPSSGGSDRQHELTAADVLLTTMDSVVETLDRIQTSDAYG</sequence>
<gene>
    <name evidence="3" type="ORF">JZ751_024808</name>
</gene>
<dbReference type="InterPro" id="IPR036465">
    <property type="entry name" value="vWFA_dom_sf"/>
</dbReference>
<dbReference type="Pfam" id="PF08434">
    <property type="entry name" value="CLCA"/>
    <property type="match status" value="1"/>
</dbReference>
<dbReference type="OrthoDB" id="687730at2759"/>
<dbReference type="EMBL" id="JAFBMS010000007">
    <property type="protein sequence ID" value="KAG9350919.1"/>
    <property type="molecule type" value="Genomic_DNA"/>
</dbReference>
<reference evidence="3" key="1">
    <citation type="thesis" date="2021" institute="BYU ScholarsArchive" country="Provo, UT, USA">
        <title>Applications of and Algorithms for Genome Assembly and Genomic Analyses with an Emphasis on Marine Teleosts.</title>
        <authorList>
            <person name="Pickett B.D."/>
        </authorList>
    </citation>
    <scope>NUCLEOTIDE SEQUENCE</scope>
    <source>
        <strain evidence="3">HI-2016</strain>
    </source>
</reference>
<keyword evidence="4" id="KW-1185">Reference proteome</keyword>
<dbReference type="Pfam" id="PF00092">
    <property type="entry name" value="VWA"/>
    <property type="match status" value="1"/>
</dbReference>
<dbReference type="CDD" id="cd00198">
    <property type="entry name" value="vWFA"/>
    <property type="match status" value="1"/>
</dbReference>
<proteinExistence type="predicted"/>
<organism evidence="3 4">
    <name type="scientific">Albula glossodonta</name>
    <name type="common">roundjaw bonefish</name>
    <dbReference type="NCBI Taxonomy" id="121402"/>
    <lineage>
        <taxon>Eukaryota</taxon>
        <taxon>Metazoa</taxon>
        <taxon>Chordata</taxon>
        <taxon>Craniata</taxon>
        <taxon>Vertebrata</taxon>
        <taxon>Euteleostomi</taxon>
        <taxon>Actinopterygii</taxon>
        <taxon>Neopterygii</taxon>
        <taxon>Teleostei</taxon>
        <taxon>Albuliformes</taxon>
        <taxon>Albulidae</taxon>
        <taxon>Albula</taxon>
    </lineage>
</organism>
<feature type="non-terminal residue" evidence="3">
    <location>
        <position position="1"/>
    </location>
</feature>
<name>A0A8T2PFE7_9TELE</name>